<dbReference type="AlphaFoldDB" id="A0A6L8UW37"/>
<sequence>MPDSLLQSRFFIQSDPMEQEFLYHLPETWWSRPYEYTWCASFIEETDIALDAACGLPHPFKFVLGRRCKQAYACDWDARMVSMQSLIASIRSEINEEAAEIVSKGNYTETILSQASLTKLPYANDFFDKIFCISVLEHLKPDDMRLSLEEFRRTLKDDGTLIITLDYPTVDLGMFQSIVHNSGLNFLSETNFELPPNALHTDLWGGLYCFRAVLKKSVLP</sequence>
<dbReference type="GO" id="GO:0032259">
    <property type="term" value="P:methylation"/>
    <property type="evidence" value="ECO:0007669"/>
    <property type="project" value="UniProtKB-KW"/>
</dbReference>
<dbReference type="SUPFAM" id="SSF53335">
    <property type="entry name" value="S-adenosyl-L-methionine-dependent methyltransferases"/>
    <property type="match status" value="1"/>
</dbReference>
<evidence type="ECO:0000313" key="2">
    <source>
        <dbReference type="EMBL" id="MZQ81330.1"/>
    </source>
</evidence>
<dbReference type="Proteomes" id="UP000481087">
    <property type="component" value="Unassembled WGS sequence"/>
</dbReference>
<dbReference type="InterPro" id="IPR013216">
    <property type="entry name" value="Methyltransf_11"/>
</dbReference>
<dbReference type="GO" id="GO:0008757">
    <property type="term" value="F:S-adenosylmethionine-dependent methyltransferase activity"/>
    <property type="evidence" value="ECO:0007669"/>
    <property type="project" value="InterPro"/>
</dbReference>
<keyword evidence="3" id="KW-1185">Reference proteome</keyword>
<dbReference type="Gene3D" id="3.40.50.150">
    <property type="entry name" value="Vaccinia Virus protein VP39"/>
    <property type="match status" value="1"/>
</dbReference>
<keyword evidence="2" id="KW-0808">Transferase</keyword>
<dbReference type="RefSeq" id="WP_161405626.1">
    <property type="nucleotide sequence ID" value="NZ_WTUZ01000010.1"/>
</dbReference>
<evidence type="ECO:0000313" key="3">
    <source>
        <dbReference type="Proteomes" id="UP000481087"/>
    </source>
</evidence>
<proteinExistence type="predicted"/>
<organism evidence="2 3">
    <name type="scientific">Paenibacillus silvestris</name>
    <dbReference type="NCBI Taxonomy" id="2606219"/>
    <lineage>
        <taxon>Bacteria</taxon>
        <taxon>Bacillati</taxon>
        <taxon>Bacillota</taxon>
        <taxon>Bacilli</taxon>
        <taxon>Bacillales</taxon>
        <taxon>Paenibacillaceae</taxon>
        <taxon>Paenibacillus</taxon>
    </lineage>
</organism>
<dbReference type="Pfam" id="PF08241">
    <property type="entry name" value="Methyltransf_11"/>
    <property type="match status" value="1"/>
</dbReference>
<name>A0A6L8UW37_9BACL</name>
<keyword evidence="2" id="KW-0489">Methyltransferase</keyword>
<protein>
    <submittedName>
        <fullName evidence="2">Methyltransferase domain-containing protein</fullName>
    </submittedName>
</protein>
<dbReference type="InterPro" id="IPR029063">
    <property type="entry name" value="SAM-dependent_MTases_sf"/>
</dbReference>
<evidence type="ECO:0000259" key="1">
    <source>
        <dbReference type="Pfam" id="PF08241"/>
    </source>
</evidence>
<dbReference type="EMBL" id="WTUZ01000010">
    <property type="protein sequence ID" value="MZQ81330.1"/>
    <property type="molecule type" value="Genomic_DNA"/>
</dbReference>
<gene>
    <name evidence="2" type="ORF">GQF01_04220</name>
</gene>
<accession>A0A6L8UW37</accession>
<comment type="caution">
    <text evidence="2">The sequence shown here is derived from an EMBL/GenBank/DDBJ whole genome shotgun (WGS) entry which is preliminary data.</text>
</comment>
<feature type="domain" description="Methyltransferase type 11" evidence="1">
    <location>
        <begin position="50"/>
        <end position="163"/>
    </location>
</feature>
<dbReference type="CDD" id="cd02440">
    <property type="entry name" value="AdoMet_MTases"/>
    <property type="match status" value="1"/>
</dbReference>
<reference evidence="2 3" key="1">
    <citation type="submission" date="2019-12" db="EMBL/GenBank/DDBJ databases">
        <title>Paenibacillus sp. nov. sp. isolated from soil.</title>
        <authorList>
            <person name="Kim J."/>
            <person name="Jeong S.E."/>
            <person name="Jung H.S."/>
            <person name="Jeon C.O."/>
        </authorList>
    </citation>
    <scope>NUCLEOTIDE SEQUENCE [LARGE SCALE GENOMIC DNA]</scope>
    <source>
        <strain evidence="2 3">5J-6</strain>
    </source>
</reference>